<feature type="region of interest" description="Disordered" evidence="8">
    <location>
        <begin position="298"/>
        <end position="322"/>
    </location>
</feature>
<dbReference type="PRINTS" id="PR00249">
    <property type="entry name" value="GPCRSECRETIN"/>
</dbReference>
<protein>
    <recommendedName>
        <fullName evidence="10">G-protein coupled receptors family 2 profile 2 domain-containing protein</fullName>
    </recommendedName>
</protein>
<dbReference type="PANTHER" id="PTHR12011">
    <property type="entry name" value="ADHESION G-PROTEIN COUPLED RECEPTOR"/>
    <property type="match status" value="1"/>
</dbReference>
<dbReference type="EMBL" id="KQ423591">
    <property type="protein sequence ID" value="KOF72595.1"/>
    <property type="molecule type" value="Genomic_DNA"/>
</dbReference>
<dbReference type="OMA" id="IANIICC"/>
<dbReference type="SUPFAM" id="SSF81321">
    <property type="entry name" value="Family A G protein-coupled receptor-like"/>
    <property type="match status" value="1"/>
</dbReference>
<dbReference type="PANTHER" id="PTHR12011:SF347">
    <property type="entry name" value="FI21270P1-RELATED"/>
    <property type="match status" value="1"/>
</dbReference>
<reference evidence="11" key="1">
    <citation type="submission" date="2015-07" db="EMBL/GenBank/DDBJ databases">
        <title>MeaNS - Measles Nucleotide Surveillance Program.</title>
        <authorList>
            <person name="Tran T."/>
            <person name="Druce J."/>
        </authorList>
    </citation>
    <scope>NUCLEOTIDE SEQUENCE</scope>
    <source>
        <strain evidence="11">UCB-OBI-ISO-001</strain>
        <tissue evidence="11">Gonad</tissue>
    </source>
</reference>
<dbReference type="KEGG" id="obi:106878829"/>
<dbReference type="Gene3D" id="1.20.1070.10">
    <property type="entry name" value="Rhodopsin 7-helix transmembrane proteins"/>
    <property type="match status" value="1"/>
</dbReference>
<comment type="similarity">
    <text evidence="2">Belongs to the G-protein coupled receptor 2 family. Adhesion G-protein coupled receptor (ADGR) subfamily.</text>
</comment>
<sequence length="343" mass="38336">MNPWTDVQTTHAIQLITTIGCWISIVALVITILVYITCWKHVASRDVAKSRSVLLINLCLSLACVYLIFLFGIERTYDKDVCTATAILLLYFLLVAFFSMLAEGIDIAVALTVVFTSDFPRLPWLIATSWLAPAIIVGISLGATQLEGFGNDKFCWLDRASGLIWALVAPVIAIIIANIICCIFALRALMSAGSILKHTTKPTTAERIRKGARALLVLSPLLGFTWIIGLFAVNEDTVVFEYIFAILATLQGFFVFLAYCLFNDQLRKAFVESKFRTQYLSTKQSTLSQSKTIKGSFDDTNKNEIKSSYASNSQPYESNKEKNIKRNADFMIKRNSDFNLKKE</sequence>
<feature type="transmembrane region" description="Helical" evidence="9">
    <location>
        <begin position="239"/>
        <end position="262"/>
    </location>
</feature>
<comment type="subcellular location">
    <subcellularLocation>
        <location evidence="1">Membrane</location>
        <topology evidence="1">Multi-pass membrane protein</topology>
    </subcellularLocation>
</comment>
<dbReference type="InterPro" id="IPR000832">
    <property type="entry name" value="GPCR_2_secretin-like"/>
</dbReference>
<keyword evidence="5 9" id="KW-0472">Membrane</keyword>
<evidence type="ECO:0000256" key="7">
    <source>
        <dbReference type="ARBA" id="ARBA00023180"/>
    </source>
</evidence>
<keyword evidence="3 9" id="KW-0812">Transmembrane</keyword>
<evidence type="ECO:0000256" key="9">
    <source>
        <dbReference type="SAM" id="Phobius"/>
    </source>
</evidence>
<keyword evidence="6" id="KW-1015">Disulfide bond</keyword>
<evidence type="ECO:0000256" key="6">
    <source>
        <dbReference type="ARBA" id="ARBA00023157"/>
    </source>
</evidence>
<proteinExistence type="inferred from homology"/>
<keyword evidence="4 9" id="KW-1133">Transmembrane helix</keyword>
<dbReference type="CDD" id="cd15040">
    <property type="entry name" value="7tmB2_Adhesion"/>
    <property type="match status" value="1"/>
</dbReference>
<dbReference type="GO" id="GO:0004930">
    <property type="term" value="F:G protein-coupled receptor activity"/>
    <property type="evidence" value="ECO:0007669"/>
    <property type="project" value="InterPro"/>
</dbReference>
<accession>A0A0L8G7N4</accession>
<feature type="transmembrane region" description="Helical" evidence="9">
    <location>
        <begin position="122"/>
        <end position="143"/>
    </location>
</feature>
<evidence type="ECO:0000259" key="10">
    <source>
        <dbReference type="PROSITE" id="PS50261"/>
    </source>
</evidence>
<feature type="domain" description="G-protein coupled receptors family 2 profile 2" evidence="10">
    <location>
        <begin position="13"/>
        <end position="263"/>
    </location>
</feature>
<dbReference type="AlphaFoldDB" id="A0A0L8G7N4"/>
<evidence type="ECO:0000256" key="2">
    <source>
        <dbReference type="ARBA" id="ARBA00007343"/>
    </source>
</evidence>
<dbReference type="GO" id="GO:0005886">
    <property type="term" value="C:plasma membrane"/>
    <property type="evidence" value="ECO:0007669"/>
    <property type="project" value="TreeGrafter"/>
</dbReference>
<dbReference type="PROSITE" id="PS50261">
    <property type="entry name" value="G_PROTEIN_RECEP_F2_4"/>
    <property type="match status" value="1"/>
</dbReference>
<feature type="transmembrane region" description="Helical" evidence="9">
    <location>
        <begin position="211"/>
        <end position="233"/>
    </location>
</feature>
<keyword evidence="7" id="KW-0325">Glycoprotein</keyword>
<dbReference type="InterPro" id="IPR017981">
    <property type="entry name" value="GPCR_2-like_7TM"/>
</dbReference>
<dbReference type="Pfam" id="PF00002">
    <property type="entry name" value="7tm_2"/>
    <property type="match status" value="1"/>
</dbReference>
<evidence type="ECO:0000256" key="5">
    <source>
        <dbReference type="ARBA" id="ARBA00023136"/>
    </source>
</evidence>
<feature type="transmembrane region" description="Helical" evidence="9">
    <location>
        <begin position="12"/>
        <end position="39"/>
    </location>
</feature>
<dbReference type="OrthoDB" id="1100386at2759"/>
<evidence type="ECO:0000256" key="1">
    <source>
        <dbReference type="ARBA" id="ARBA00004141"/>
    </source>
</evidence>
<organism evidence="11">
    <name type="scientific">Octopus bimaculoides</name>
    <name type="common">California two-spotted octopus</name>
    <dbReference type="NCBI Taxonomy" id="37653"/>
    <lineage>
        <taxon>Eukaryota</taxon>
        <taxon>Metazoa</taxon>
        <taxon>Spiralia</taxon>
        <taxon>Lophotrochozoa</taxon>
        <taxon>Mollusca</taxon>
        <taxon>Cephalopoda</taxon>
        <taxon>Coleoidea</taxon>
        <taxon>Octopodiformes</taxon>
        <taxon>Octopoda</taxon>
        <taxon>Incirrata</taxon>
        <taxon>Octopodidae</taxon>
        <taxon>Octopus</taxon>
    </lineage>
</organism>
<evidence type="ECO:0000313" key="11">
    <source>
        <dbReference type="EMBL" id="KOF72595.1"/>
    </source>
</evidence>
<evidence type="ECO:0000256" key="3">
    <source>
        <dbReference type="ARBA" id="ARBA00022692"/>
    </source>
</evidence>
<name>A0A0L8G7N4_OCTBM</name>
<feature type="transmembrane region" description="Helical" evidence="9">
    <location>
        <begin position="163"/>
        <end position="190"/>
    </location>
</feature>
<dbReference type="FunFam" id="1.20.1070.10:FF:000058">
    <property type="entry name" value="Adhesion G protein-coupled receptor F5"/>
    <property type="match status" value="1"/>
</dbReference>
<evidence type="ECO:0000256" key="4">
    <source>
        <dbReference type="ARBA" id="ARBA00022989"/>
    </source>
</evidence>
<feature type="transmembrane region" description="Helical" evidence="9">
    <location>
        <begin position="85"/>
        <end position="115"/>
    </location>
</feature>
<dbReference type="GO" id="GO:0007166">
    <property type="term" value="P:cell surface receptor signaling pathway"/>
    <property type="evidence" value="ECO:0007669"/>
    <property type="project" value="InterPro"/>
</dbReference>
<feature type="compositionally biased region" description="Polar residues" evidence="8">
    <location>
        <begin position="306"/>
        <end position="317"/>
    </location>
</feature>
<feature type="transmembrane region" description="Helical" evidence="9">
    <location>
        <begin position="51"/>
        <end position="73"/>
    </location>
</feature>
<gene>
    <name evidence="11" type="ORF">OCBIM_22039241mg</name>
</gene>
<evidence type="ECO:0000256" key="8">
    <source>
        <dbReference type="SAM" id="MobiDB-lite"/>
    </source>
</evidence>